<dbReference type="OrthoDB" id="9802676at2"/>
<evidence type="ECO:0000313" key="6">
    <source>
        <dbReference type="EMBL" id="TPV32865.1"/>
    </source>
</evidence>
<name>A0A506PHJ0_9FLAO</name>
<evidence type="ECO:0000256" key="3">
    <source>
        <dbReference type="ARBA" id="ARBA00022801"/>
    </source>
</evidence>
<dbReference type="GO" id="GO:0008270">
    <property type="term" value="F:zinc ion binding"/>
    <property type="evidence" value="ECO:0007669"/>
    <property type="project" value="InterPro"/>
</dbReference>
<dbReference type="FunFam" id="3.40.140.10:FF:000011">
    <property type="entry name" value="tRNA-specific adenosine deaminase"/>
    <property type="match status" value="1"/>
</dbReference>
<dbReference type="CDD" id="cd01285">
    <property type="entry name" value="nucleoside_deaminase"/>
    <property type="match status" value="1"/>
</dbReference>
<dbReference type="PROSITE" id="PS00903">
    <property type="entry name" value="CYT_DCMP_DEAMINASES_1"/>
    <property type="match status" value="1"/>
</dbReference>
<organism evidence="6 7">
    <name type="scientific">Paucihalobacter ruber</name>
    <dbReference type="NCBI Taxonomy" id="2567861"/>
    <lineage>
        <taxon>Bacteria</taxon>
        <taxon>Pseudomonadati</taxon>
        <taxon>Bacteroidota</taxon>
        <taxon>Flavobacteriia</taxon>
        <taxon>Flavobacteriales</taxon>
        <taxon>Flavobacteriaceae</taxon>
        <taxon>Paucihalobacter</taxon>
    </lineage>
</organism>
<dbReference type="PROSITE" id="PS51747">
    <property type="entry name" value="CYT_DCMP_DEAMINASES_2"/>
    <property type="match status" value="1"/>
</dbReference>
<dbReference type="AlphaFoldDB" id="A0A506PHJ0"/>
<dbReference type="EMBL" id="VHIQ01000005">
    <property type="protein sequence ID" value="TPV32865.1"/>
    <property type="molecule type" value="Genomic_DNA"/>
</dbReference>
<dbReference type="InterPro" id="IPR002125">
    <property type="entry name" value="CMP_dCMP_dom"/>
</dbReference>
<comment type="similarity">
    <text evidence="1">Belongs to the cytidine and deoxycytidylate deaminase family.</text>
</comment>
<keyword evidence="7" id="KW-1185">Reference proteome</keyword>
<keyword evidence="3" id="KW-0378">Hydrolase</keyword>
<comment type="caution">
    <text evidence="6">The sequence shown here is derived from an EMBL/GenBank/DDBJ whole genome shotgun (WGS) entry which is preliminary data.</text>
</comment>
<keyword evidence="2" id="KW-0479">Metal-binding</keyword>
<dbReference type="GO" id="GO:0047974">
    <property type="term" value="F:guanosine deaminase activity"/>
    <property type="evidence" value="ECO:0007669"/>
    <property type="project" value="TreeGrafter"/>
</dbReference>
<evidence type="ECO:0000256" key="4">
    <source>
        <dbReference type="ARBA" id="ARBA00022833"/>
    </source>
</evidence>
<dbReference type="PANTHER" id="PTHR11079">
    <property type="entry name" value="CYTOSINE DEAMINASE FAMILY MEMBER"/>
    <property type="match status" value="1"/>
</dbReference>
<dbReference type="RefSeq" id="WP_140990612.1">
    <property type="nucleotide sequence ID" value="NZ_VHIQ01000005.1"/>
</dbReference>
<protein>
    <submittedName>
        <fullName evidence="6">Nucleoside deaminase</fullName>
    </submittedName>
</protein>
<evidence type="ECO:0000256" key="1">
    <source>
        <dbReference type="ARBA" id="ARBA00006576"/>
    </source>
</evidence>
<dbReference type="SUPFAM" id="SSF53927">
    <property type="entry name" value="Cytidine deaminase-like"/>
    <property type="match status" value="1"/>
</dbReference>
<evidence type="ECO:0000313" key="7">
    <source>
        <dbReference type="Proteomes" id="UP000317332"/>
    </source>
</evidence>
<keyword evidence="4" id="KW-0862">Zinc</keyword>
<dbReference type="InterPro" id="IPR016192">
    <property type="entry name" value="APOBEC/CMP_deaminase_Zn-bd"/>
</dbReference>
<feature type="domain" description="CMP/dCMP-type deaminase" evidence="5">
    <location>
        <begin position="2"/>
        <end position="133"/>
    </location>
</feature>
<reference evidence="6 7" key="1">
    <citation type="submission" date="2019-06" db="EMBL/GenBank/DDBJ databases">
        <title>Flavobacteriaceae Paucihalobacterium erythroidium CWB-1, complete genome.</title>
        <authorList>
            <person name="Wu S."/>
        </authorList>
    </citation>
    <scope>NUCLEOTIDE SEQUENCE [LARGE SCALE GENOMIC DNA]</scope>
    <source>
        <strain evidence="6 7">CWB-1</strain>
    </source>
</reference>
<sequence length="157" mass="17642">MCSHKTLMQIAIDLSLEGMNNNKGGPFGAIVVKDGNIIGRGNNKVTSSSDPTAHAEIVAIREACKRLQSFQLDDCVIYTSCEPCPMCMGAIYWARPKKVYYANNKQDAAAIGFDDDFIYKEIELPLSKRQIPFEQISRKEALAVFKAWQEKLDKIEY</sequence>
<accession>A0A506PHJ0</accession>
<dbReference type="PANTHER" id="PTHR11079:SF161">
    <property type="entry name" value="CMP_DCMP-TYPE DEAMINASE DOMAIN-CONTAINING PROTEIN"/>
    <property type="match status" value="1"/>
</dbReference>
<dbReference type="Gene3D" id="3.40.140.10">
    <property type="entry name" value="Cytidine Deaminase, domain 2"/>
    <property type="match status" value="1"/>
</dbReference>
<dbReference type="Pfam" id="PF00383">
    <property type="entry name" value="dCMP_cyt_deam_1"/>
    <property type="match status" value="1"/>
</dbReference>
<evidence type="ECO:0000256" key="2">
    <source>
        <dbReference type="ARBA" id="ARBA00022723"/>
    </source>
</evidence>
<gene>
    <name evidence="6" type="ORF">FJ651_11195</name>
</gene>
<evidence type="ECO:0000259" key="5">
    <source>
        <dbReference type="PROSITE" id="PS51747"/>
    </source>
</evidence>
<dbReference type="GO" id="GO:0006152">
    <property type="term" value="P:purine nucleoside catabolic process"/>
    <property type="evidence" value="ECO:0007669"/>
    <property type="project" value="TreeGrafter"/>
</dbReference>
<proteinExistence type="inferred from homology"/>
<dbReference type="Proteomes" id="UP000317332">
    <property type="component" value="Unassembled WGS sequence"/>
</dbReference>
<dbReference type="InterPro" id="IPR016193">
    <property type="entry name" value="Cytidine_deaminase-like"/>
</dbReference>